<keyword evidence="3" id="KW-1185">Reference proteome</keyword>
<evidence type="ECO:0000256" key="1">
    <source>
        <dbReference type="SAM" id="Phobius"/>
    </source>
</evidence>
<dbReference type="OrthoDB" id="10308307at2759"/>
<feature type="transmembrane region" description="Helical" evidence="1">
    <location>
        <begin position="20"/>
        <end position="37"/>
    </location>
</feature>
<proteinExistence type="predicted"/>
<evidence type="ECO:0000313" key="3">
    <source>
        <dbReference type="Proteomes" id="UP000237105"/>
    </source>
</evidence>
<gene>
    <name evidence="2" type="ORF">PanWU01x14_269600</name>
</gene>
<dbReference type="AlphaFoldDB" id="A0A2P5B5G2"/>
<keyword evidence="1" id="KW-1133">Transmembrane helix</keyword>
<dbReference type="Proteomes" id="UP000237105">
    <property type="component" value="Unassembled WGS sequence"/>
</dbReference>
<keyword evidence="1" id="KW-0472">Membrane</keyword>
<dbReference type="EMBL" id="JXTB01000359">
    <property type="protein sequence ID" value="PON44024.1"/>
    <property type="molecule type" value="Genomic_DNA"/>
</dbReference>
<sequence>MMFSPENEEQLLKELGYSATRGITINIFLGLFLPAFLDPTRIVDP</sequence>
<comment type="caution">
    <text evidence="2">The sequence shown here is derived from an EMBL/GenBank/DDBJ whole genome shotgun (WGS) entry which is preliminary data.</text>
</comment>
<keyword evidence="1" id="KW-0812">Transmembrane</keyword>
<name>A0A2P5B5G2_PARAD</name>
<protein>
    <submittedName>
        <fullName evidence="2">Uncharacterized protein</fullName>
    </submittedName>
</protein>
<organism evidence="2 3">
    <name type="scientific">Parasponia andersonii</name>
    <name type="common">Sponia andersonii</name>
    <dbReference type="NCBI Taxonomy" id="3476"/>
    <lineage>
        <taxon>Eukaryota</taxon>
        <taxon>Viridiplantae</taxon>
        <taxon>Streptophyta</taxon>
        <taxon>Embryophyta</taxon>
        <taxon>Tracheophyta</taxon>
        <taxon>Spermatophyta</taxon>
        <taxon>Magnoliopsida</taxon>
        <taxon>eudicotyledons</taxon>
        <taxon>Gunneridae</taxon>
        <taxon>Pentapetalae</taxon>
        <taxon>rosids</taxon>
        <taxon>fabids</taxon>
        <taxon>Rosales</taxon>
        <taxon>Cannabaceae</taxon>
        <taxon>Parasponia</taxon>
    </lineage>
</organism>
<accession>A0A2P5B5G2</accession>
<reference evidence="3" key="1">
    <citation type="submission" date="2016-06" db="EMBL/GenBank/DDBJ databases">
        <title>Parallel loss of symbiosis genes in relatives of nitrogen-fixing non-legume Parasponia.</title>
        <authorList>
            <person name="Van Velzen R."/>
            <person name="Holmer R."/>
            <person name="Bu F."/>
            <person name="Rutten L."/>
            <person name="Van Zeijl A."/>
            <person name="Liu W."/>
            <person name="Santuari L."/>
            <person name="Cao Q."/>
            <person name="Sharma T."/>
            <person name="Shen D."/>
            <person name="Roswanjaya Y."/>
            <person name="Wardhani T."/>
            <person name="Kalhor M.S."/>
            <person name="Jansen J."/>
            <person name="Van den Hoogen J."/>
            <person name="Gungor B."/>
            <person name="Hartog M."/>
            <person name="Hontelez J."/>
            <person name="Verver J."/>
            <person name="Yang W.-C."/>
            <person name="Schijlen E."/>
            <person name="Repin R."/>
            <person name="Schilthuizen M."/>
            <person name="Schranz E."/>
            <person name="Heidstra R."/>
            <person name="Miyata K."/>
            <person name="Fedorova E."/>
            <person name="Kohlen W."/>
            <person name="Bisseling T."/>
            <person name="Smit S."/>
            <person name="Geurts R."/>
        </authorList>
    </citation>
    <scope>NUCLEOTIDE SEQUENCE [LARGE SCALE GENOMIC DNA]</scope>
    <source>
        <strain evidence="3">cv. WU1-14</strain>
    </source>
</reference>
<evidence type="ECO:0000313" key="2">
    <source>
        <dbReference type="EMBL" id="PON44024.1"/>
    </source>
</evidence>